<keyword evidence="3" id="KW-0472">Membrane</keyword>
<reference evidence="4 5" key="1">
    <citation type="submission" date="2018-02" db="EMBL/GenBank/DDBJ databases">
        <title>novel marine gammaproteobacteria from coastal saline agro ecosystem.</title>
        <authorList>
            <person name="Krishnan R."/>
            <person name="Ramesh Kumar N."/>
        </authorList>
    </citation>
    <scope>NUCLEOTIDE SEQUENCE [LARGE SCALE GENOMIC DNA]</scope>
    <source>
        <strain evidence="4 5">228</strain>
    </source>
</reference>
<keyword evidence="1" id="KW-0175">Coiled coil</keyword>
<evidence type="ECO:0000313" key="5">
    <source>
        <dbReference type="Proteomes" id="UP000238196"/>
    </source>
</evidence>
<gene>
    <name evidence="4" type="ORF">C4K68_09515</name>
</gene>
<feature type="region of interest" description="Disordered" evidence="2">
    <location>
        <begin position="1"/>
        <end position="54"/>
    </location>
</feature>
<feature type="compositionally biased region" description="Low complexity" evidence="2">
    <location>
        <begin position="45"/>
        <end position="54"/>
    </location>
</feature>
<feature type="transmembrane region" description="Helical" evidence="3">
    <location>
        <begin position="58"/>
        <end position="79"/>
    </location>
</feature>
<evidence type="ECO:0000256" key="3">
    <source>
        <dbReference type="SAM" id="Phobius"/>
    </source>
</evidence>
<evidence type="ECO:0000313" key="4">
    <source>
        <dbReference type="EMBL" id="PPC77588.1"/>
    </source>
</evidence>
<feature type="coiled-coil region" evidence="1">
    <location>
        <begin position="196"/>
        <end position="223"/>
    </location>
</feature>
<feature type="compositionally biased region" description="Low complexity" evidence="2">
    <location>
        <begin position="286"/>
        <end position="301"/>
    </location>
</feature>
<protein>
    <submittedName>
        <fullName evidence="4">Uncharacterized protein</fullName>
    </submittedName>
</protein>
<feature type="region of interest" description="Disordered" evidence="2">
    <location>
        <begin position="273"/>
        <end position="306"/>
    </location>
</feature>
<keyword evidence="3" id="KW-0812">Transmembrane</keyword>
<name>A0A2S5KS56_9PROT</name>
<evidence type="ECO:0000256" key="1">
    <source>
        <dbReference type="SAM" id="Coils"/>
    </source>
</evidence>
<feature type="compositionally biased region" description="Pro residues" evidence="2">
    <location>
        <begin position="161"/>
        <end position="171"/>
    </location>
</feature>
<feature type="region of interest" description="Disordered" evidence="2">
    <location>
        <begin position="158"/>
        <end position="193"/>
    </location>
</feature>
<dbReference type="AlphaFoldDB" id="A0A2S5KS56"/>
<dbReference type="Proteomes" id="UP000238196">
    <property type="component" value="Unassembled WGS sequence"/>
</dbReference>
<evidence type="ECO:0000256" key="2">
    <source>
        <dbReference type="SAM" id="MobiDB-lite"/>
    </source>
</evidence>
<keyword evidence="3" id="KW-1133">Transmembrane helix</keyword>
<sequence length="381" mass="40674">MSHGDQNDSSQIDTLQMERLQPENDAPYGDDEIRIEMPIEDAQQPKPKSSSPSLGKKLAFAAVVSGTVVIIGVAGYFLYNATDNAQINEERVQVETSLTGTVPMAAAQPTLPVTPETAASTSTIQQVLGQAKSAQSDQSGVVDPVASSAIQVVNTSADAMPQPPADAPLPSSPFDSSSPSLVEQPQPATPEPVAENAELISKLDQLSSALDQISRELVATNSRIDQQNVTTEQRYQTASAQMAVFEQTLAEVSAAKLAWEKAAEEAQIAKEANEAKKKEVKKSPSKKQPAPKAQVSKAVPTPKVPAPVQSVKPIPTIEKQYAFPEYCIAGVTNTSALIKHGNEKLVVNENELTEIGLVLSINPDRQLVNTDKGTLTKWCDQ</sequence>
<organism evidence="4 5">
    <name type="scientific">Proteobacteria bacterium 228</name>
    <dbReference type="NCBI Taxonomy" id="2083153"/>
    <lineage>
        <taxon>Bacteria</taxon>
        <taxon>Pseudomonadati</taxon>
        <taxon>Pseudomonadota</taxon>
    </lineage>
</organism>
<comment type="caution">
    <text evidence="4">The sequence shown here is derived from an EMBL/GenBank/DDBJ whole genome shotgun (WGS) entry which is preliminary data.</text>
</comment>
<dbReference type="EMBL" id="PRLP01000029">
    <property type="protein sequence ID" value="PPC77588.1"/>
    <property type="molecule type" value="Genomic_DNA"/>
</dbReference>
<proteinExistence type="predicted"/>
<accession>A0A2S5KS56</accession>